<evidence type="ECO:0000259" key="10">
    <source>
        <dbReference type="PROSITE" id="PS52029"/>
    </source>
</evidence>
<evidence type="ECO:0000256" key="4">
    <source>
        <dbReference type="ARBA" id="ARBA00022960"/>
    </source>
</evidence>
<comment type="pathway">
    <text evidence="1 7">Cell wall biogenesis; peptidoglycan biosynthesis.</text>
</comment>
<dbReference type="SUPFAM" id="SSF141523">
    <property type="entry name" value="L,D-transpeptidase catalytic domain-like"/>
    <property type="match status" value="1"/>
</dbReference>
<evidence type="ECO:0000256" key="7">
    <source>
        <dbReference type="PROSITE-ProRule" id="PRU01373"/>
    </source>
</evidence>
<reference evidence="11 12" key="1">
    <citation type="submission" date="2021-08" db="EMBL/GenBank/DDBJ databases">
        <title>Lysobacter sp. strain CJ11 Genome sequencing and assembly.</title>
        <authorList>
            <person name="Kim I."/>
        </authorList>
    </citation>
    <scope>NUCLEOTIDE SEQUENCE [LARGE SCALE GENOMIC DNA]</scope>
    <source>
        <strain evidence="11 12">CJ11</strain>
    </source>
</reference>
<feature type="active site" description="Proton donor/acceptor" evidence="7">
    <location>
        <position position="136"/>
    </location>
</feature>
<dbReference type="PROSITE" id="PS52029">
    <property type="entry name" value="LD_TPASE"/>
    <property type="match status" value="1"/>
</dbReference>
<protein>
    <submittedName>
        <fullName evidence="11">L,D-transpeptidase family protein</fullName>
    </submittedName>
</protein>
<evidence type="ECO:0000256" key="1">
    <source>
        <dbReference type="ARBA" id="ARBA00004752"/>
    </source>
</evidence>
<dbReference type="RefSeq" id="WP_220379949.1">
    <property type="nucleotide sequence ID" value="NZ_CP080544.1"/>
</dbReference>
<evidence type="ECO:0000256" key="3">
    <source>
        <dbReference type="ARBA" id="ARBA00022679"/>
    </source>
</evidence>
<dbReference type="Pfam" id="PF03734">
    <property type="entry name" value="YkuD"/>
    <property type="match status" value="1"/>
</dbReference>
<keyword evidence="4 7" id="KW-0133">Cell shape</keyword>
<accession>A0ABX8WQL3</accession>
<feature type="active site" description="Nucleophile" evidence="7">
    <location>
        <position position="149"/>
    </location>
</feature>
<dbReference type="InterPro" id="IPR005490">
    <property type="entry name" value="LD_TPept_cat_dom"/>
</dbReference>
<evidence type="ECO:0000256" key="8">
    <source>
        <dbReference type="SAM" id="MobiDB-lite"/>
    </source>
</evidence>
<dbReference type="PANTHER" id="PTHR30582">
    <property type="entry name" value="L,D-TRANSPEPTIDASE"/>
    <property type="match status" value="1"/>
</dbReference>
<sequence length="307" mass="31974">MRAVLAMAIALALVGSAHAQSAAKKTITAKTTSAAKQKLLTLNPDVTKPNTFSWAPDLSPTGPVVIVVSLNEQRMHVYRNGVRIAVSTVSSGIAGRDTPSGSYEILQKKTMHHSNLYSNAPMPFMQRLTWDGIALHAGYNPGHAASHGCVRMPKAFSEKLYGITKIGTRVIITDDLTASVENLIHPGDQAPIDAITGVPVPEADAGTWPVAAKKKPVDEVASKTKDPAAPVATASDNVNAPARANPAETPSQAETPAELKPAIPKAEDPALTPQPAPPSPAAESPENPQKPASAPPASTAETTVQPS</sequence>
<feature type="signal peptide" evidence="9">
    <location>
        <begin position="1"/>
        <end position="19"/>
    </location>
</feature>
<name>A0ABX8WQL3_9GAMM</name>
<evidence type="ECO:0000256" key="9">
    <source>
        <dbReference type="SAM" id="SignalP"/>
    </source>
</evidence>
<evidence type="ECO:0000313" key="11">
    <source>
        <dbReference type="EMBL" id="QYR53131.1"/>
    </source>
</evidence>
<keyword evidence="12" id="KW-1185">Reference proteome</keyword>
<dbReference type="EMBL" id="CP080544">
    <property type="protein sequence ID" value="QYR53131.1"/>
    <property type="molecule type" value="Genomic_DNA"/>
</dbReference>
<comment type="similarity">
    <text evidence="2">Belongs to the YkuD family.</text>
</comment>
<feature type="domain" description="L,D-TPase catalytic" evidence="10">
    <location>
        <begin position="64"/>
        <end position="173"/>
    </location>
</feature>
<proteinExistence type="inferred from homology"/>
<feature type="chain" id="PRO_5045777346" evidence="9">
    <location>
        <begin position="20"/>
        <end position="307"/>
    </location>
</feature>
<organism evidence="11 12">
    <name type="scientific">Lysobacter soyae</name>
    <dbReference type="NCBI Taxonomy" id="2764185"/>
    <lineage>
        <taxon>Bacteria</taxon>
        <taxon>Pseudomonadati</taxon>
        <taxon>Pseudomonadota</taxon>
        <taxon>Gammaproteobacteria</taxon>
        <taxon>Lysobacterales</taxon>
        <taxon>Lysobacteraceae</taxon>
        <taxon>Lysobacter</taxon>
    </lineage>
</organism>
<feature type="region of interest" description="Disordered" evidence="8">
    <location>
        <begin position="209"/>
        <end position="307"/>
    </location>
</feature>
<keyword evidence="6 7" id="KW-0961">Cell wall biogenesis/degradation</keyword>
<dbReference type="PANTHER" id="PTHR30582:SF2">
    <property type="entry name" value="L,D-TRANSPEPTIDASE YCIB-RELATED"/>
    <property type="match status" value="1"/>
</dbReference>
<dbReference type="CDD" id="cd16913">
    <property type="entry name" value="YkuD_like"/>
    <property type="match status" value="1"/>
</dbReference>
<feature type="compositionally biased region" description="Low complexity" evidence="8">
    <location>
        <begin position="281"/>
        <end position="307"/>
    </location>
</feature>
<dbReference type="Proteomes" id="UP000824755">
    <property type="component" value="Chromosome"/>
</dbReference>
<evidence type="ECO:0000256" key="2">
    <source>
        <dbReference type="ARBA" id="ARBA00005992"/>
    </source>
</evidence>
<dbReference type="InterPro" id="IPR038063">
    <property type="entry name" value="Transpep_catalytic_dom"/>
</dbReference>
<gene>
    <name evidence="11" type="ORF">H8L67_00995</name>
</gene>
<keyword evidence="5 7" id="KW-0573">Peptidoglycan synthesis</keyword>
<dbReference type="NCBIfam" id="NF004785">
    <property type="entry name" value="PRK06132.1-2"/>
    <property type="match status" value="1"/>
</dbReference>
<keyword evidence="9" id="KW-0732">Signal</keyword>
<dbReference type="InterPro" id="IPR050979">
    <property type="entry name" value="LD-transpeptidase"/>
</dbReference>
<evidence type="ECO:0000256" key="6">
    <source>
        <dbReference type="ARBA" id="ARBA00023316"/>
    </source>
</evidence>
<feature type="compositionally biased region" description="Basic and acidic residues" evidence="8">
    <location>
        <begin position="215"/>
        <end position="226"/>
    </location>
</feature>
<keyword evidence="3" id="KW-0808">Transferase</keyword>
<evidence type="ECO:0000313" key="12">
    <source>
        <dbReference type="Proteomes" id="UP000824755"/>
    </source>
</evidence>
<evidence type="ECO:0000256" key="5">
    <source>
        <dbReference type="ARBA" id="ARBA00022984"/>
    </source>
</evidence>
<dbReference type="Gene3D" id="2.40.440.10">
    <property type="entry name" value="L,D-transpeptidase catalytic domain-like"/>
    <property type="match status" value="1"/>
</dbReference>